<evidence type="ECO:0000256" key="1">
    <source>
        <dbReference type="ARBA" id="ARBA00010926"/>
    </source>
</evidence>
<dbReference type="InterPro" id="IPR032640">
    <property type="entry name" value="AMPK1_CBM"/>
</dbReference>
<dbReference type="AlphaFoldDB" id="A0A139AXX9"/>
<dbReference type="InterPro" id="IPR013783">
    <property type="entry name" value="Ig-like_fold"/>
</dbReference>
<sequence>MADTHFSPFLMYPDVLVRERHAIASPRITTLQVAASRVPAFCKHRFIYGGSGMNVAVIGDWLKWDAKRQIKLDPIPGQPFFFGDANLPLGIKLRYKFIVNGQWRIDPALPHEPDEFGNTNNYLFTPQAQGVKVEAMYRHHVDTPGAADSEMLASPPGGDGSDGTAVEYIDGRMEDPAPYIDEKVVFLFQAVKQNFASRIQSLIENEGVDVNTTHPALRKTALHQAVESAYAETNIPDSIIMLLSLGCDPEVKDGDGRTVRELANRLAPSSPMTWFFNHPLIKALAKTSTNTDSVTFRRRSLLVLSELAVKRSMKEWAIKEPAEVSNRISLKRLMGFSSTIGRYLLQVVSTHASLVTLYREVQHLRTDIAARLDWVRGLRDVDRQVELETKARDKAIVELQGCKVKIVNGFSDGVQQSVKDLIEEVELKLAEIVTSRIEELRDGVGTWQEREQSLVTTAKSIQALETEVAAERDHAAVTLKAAEEEAASWTASAATAIEGMLTKARAAETYLRKRLTQIDQEMKIAEEAVIDNWKGDLLQEKIKTERNLKEATDWCIELETELHAIRLPHNSTSTDEQVLAETNAVQARVRSGMGMGMQRARSKSSQLSLVPEAVMTVTAIPVQDGTKQGALRGM</sequence>
<dbReference type="PANTHER" id="PTHR10343">
    <property type="entry name" value="5'-AMP-ACTIVATED PROTEIN KINASE , BETA SUBUNIT"/>
    <property type="match status" value="1"/>
</dbReference>
<dbReference type="PANTHER" id="PTHR10343:SF84">
    <property type="entry name" value="5'-AMP-ACTIVATED PROTEIN KINASE SUBUNIT BETA-1"/>
    <property type="match status" value="1"/>
</dbReference>
<dbReference type="CDD" id="cd02859">
    <property type="entry name" value="E_set_AMPKbeta_like_N"/>
    <property type="match status" value="1"/>
</dbReference>
<name>A0A139AXX9_GONPJ</name>
<dbReference type="Gene3D" id="2.60.40.10">
    <property type="entry name" value="Immunoglobulins"/>
    <property type="match status" value="1"/>
</dbReference>
<dbReference type="InterPro" id="IPR050827">
    <property type="entry name" value="CRP1_MDG1_kinase"/>
</dbReference>
<dbReference type="InterPro" id="IPR014756">
    <property type="entry name" value="Ig_E-set"/>
</dbReference>
<reference evidence="3 4" key="1">
    <citation type="journal article" date="2015" name="Genome Biol. Evol.">
        <title>Phylogenomic analyses indicate that early fungi evolved digesting cell walls of algal ancestors of land plants.</title>
        <authorList>
            <person name="Chang Y."/>
            <person name="Wang S."/>
            <person name="Sekimoto S."/>
            <person name="Aerts A.L."/>
            <person name="Choi C."/>
            <person name="Clum A."/>
            <person name="LaButti K.M."/>
            <person name="Lindquist E.A."/>
            <person name="Yee Ngan C."/>
            <person name="Ohm R.A."/>
            <person name="Salamov A.A."/>
            <person name="Grigoriev I.V."/>
            <person name="Spatafora J.W."/>
            <person name="Berbee M.L."/>
        </authorList>
    </citation>
    <scope>NUCLEOTIDE SEQUENCE [LARGE SCALE GENOMIC DNA]</scope>
    <source>
        <strain evidence="3 4">JEL478</strain>
    </source>
</reference>
<dbReference type="OrthoDB" id="5873279at2759"/>
<proteinExistence type="inferred from homology"/>
<evidence type="ECO:0000313" key="3">
    <source>
        <dbReference type="EMBL" id="KXS21423.1"/>
    </source>
</evidence>
<dbReference type="EMBL" id="KQ965733">
    <property type="protein sequence ID" value="KXS21423.1"/>
    <property type="molecule type" value="Genomic_DNA"/>
</dbReference>
<dbReference type="SUPFAM" id="SSF48403">
    <property type="entry name" value="Ankyrin repeat"/>
    <property type="match status" value="1"/>
</dbReference>
<evidence type="ECO:0000313" key="4">
    <source>
        <dbReference type="Proteomes" id="UP000070544"/>
    </source>
</evidence>
<dbReference type="InterPro" id="IPR036770">
    <property type="entry name" value="Ankyrin_rpt-contain_sf"/>
</dbReference>
<comment type="similarity">
    <text evidence="1">Belongs to the 5'-AMP-activated protein kinase beta subunit family.</text>
</comment>
<gene>
    <name evidence="3" type="ORF">M427DRAFT_319235</name>
</gene>
<accession>A0A139AXX9</accession>
<organism evidence="3 4">
    <name type="scientific">Gonapodya prolifera (strain JEL478)</name>
    <name type="common">Monoblepharis prolifera</name>
    <dbReference type="NCBI Taxonomy" id="1344416"/>
    <lineage>
        <taxon>Eukaryota</taxon>
        <taxon>Fungi</taxon>
        <taxon>Fungi incertae sedis</taxon>
        <taxon>Chytridiomycota</taxon>
        <taxon>Chytridiomycota incertae sedis</taxon>
        <taxon>Monoblepharidomycetes</taxon>
        <taxon>Monoblepharidales</taxon>
        <taxon>Gonapodyaceae</taxon>
        <taxon>Gonapodya</taxon>
    </lineage>
</organism>
<protein>
    <recommendedName>
        <fullName evidence="2">AMP-activated protein kinase glycogen-binding domain-containing protein</fullName>
    </recommendedName>
</protein>
<dbReference type="Proteomes" id="UP000070544">
    <property type="component" value="Unassembled WGS sequence"/>
</dbReference>
<dbReference type="Pfam" id="PF16561">
    <property type="entry name" value="AMPK1_CBM"/>
    <property type="match status" value="1"/>
</dbReference>
<keyword evidence="4" id="KW-1185">Reference proteome</keyword>
<dbReference type="Gene3D" id="1.25.40.20">
    <property type="entry name" value="Ankyrin repeat-containing domain"/>
    <property type="match status" value="1"/>
</dbReference>
<dbReference type="SUPFAM" id="SSF81296">
    <property type="entry name" value="E set domains"/>
    <property type="match status" value="1"/>
</dbReference>
<evidence type="ECO:0000259" key="2">
    <source>
        <dbReference type="Pfam" id="PF16561"/>
    </source>
</evidence>
<feature type="domain" description="AMP-activated protein kinase glycogen-binding" evidence="2">
    <location>
        <begin position="45"/>
        <end position="123"/>
    </location>
</feature>